<keyword evidence="2" id="KW-0472">Membrane</keyword>
<feature type="transmembrane region" description="Helical" evidence="2">
    <location>
        <begin position="635"/>
        <end position="655"/>
    </location>
</feature>
<evidence type="ECO:0000256" key="2">
    <source>
        <dbReference type="SAM" id="Phobius"/>
    </source>
</evidence>
<feature type="compositionally biased region" description="Low complexity" evidence="1">
    <location>
        <begin position="669"/>
        <end position="679"/>
    </location>
</feature>
<evidence type="ECO:0000256" key="1">
    <source>
        <dbReference type="SAM" id="MobiDB-lite"/>
    </source>
</evidence>
<name>A0A220UD27_9MICO</name>
<dbReference type="KEGG" id="brv:CFK39_08175"/>
<accession>A0A220UD27</accession>
<proteinExistence type="predicted"/>
<dbReference type="Gene3D" id="1.10.510.10">
    <property type="entry name" value="Transferase(Phosphotransferase) domain 1"/>
    <property type="match status" value="1"/>
</dbReference>
<keyword evidence="2" id="KW-1133">Transmembrane helix</keyword>
<protein>
    <recommendedName>
        <fullName evidence="5">Serine/threonine protein kinase</fullName>
    </recommendedName>
</protein>
<feature type="compositionally biased region" description="Polar residues" evidence="1">
    <location>
        <begin position="541"/>
        <end position="553"/>
    </location>
</feature>
<feature type="compositionally biased region" description="Low complexity" evidence="1">
    <location>
        <begin position="517"/>
        <end position="529"/>
    </location>
</feature>
<sequence>MNTNPQPDALRSRWTLEGQVPLSGVADGAVWHRARSISTGEDVVLFVVQGEAALEAADAVRRAYLVEDPRLLTVKDIVVFDDPRDTSADQPTAGSAEGPTTVVEYALPPAPPLAALLAKGPLHPETARAIIGEAATGLEAARRRGVRHQFLDSNRVFVDTGSGQVVLLGIGVEAAAHPGLDRSREVASFQDTAALVALLYRALTGRSPRHDATGTVPRPSTIVDTAIPEDLDLLCDLVLNESADEIPETTRGLIEALQPWQSIPVTVEAYAHTTRPASADDAPAGVAAGAAIPTAAEDATSADTESEEDDGDELESTALMDAVPDQDEAELPSSAGQEHPAEDTAADTSQPESPDPAPSAALATGAAAGAVAGAGAVAADAAAPAGSPVDRPEDREPPAQTTEDETSDRDEESRHTSSEASALVSELQLDQKRGTSPFPGHLEITLPPEPEPVPEPVSGPDPEAAESAGSAAGAAAAGATSDIPSRTAGAHWPLARSESRADGQEPSLAPSTPSPAAPGSQPPSTAGASVPSAVTPDHSAPTPSQPVTHSTDAAPSAPVPVSGRSSPVARGQDAGPIVVHGRDRSVSEEPEEDTTPYARSSLLRDVVGVAVDNNAPGTFTMGPRDQEKRSLQSQWIIIGGAIVVMIALVIALTTITSDVRDILKDPLATSPAVTTPAPTEAEETDEAPVEPTAEETEEALPAPEVEGVELLALPAGQEPDHTDQQERLTDGDTSTYWSTQHYASPDFGGLKEGVGIRVHFSEASTFTALTLTTAKNNGGVVELRTVNEDGSPGEVLSTGEFVADGEVRLEAPEEMETDAVMVWIPELPPDSVQDGRFRARIAEIQAE</sequence>
<feature type="compositionally biased region" description="Pro residues" evidence="1">
    <location>
        <begin position="447"/>
        <end position="459"/>
    </location>
</feature>
<dbReference type="OrthoDB" id="9786339at2"/>
<feature type="compositionally biased region" description="Low complexity" evidence="1">
    <location>
        <begin position="460"/>
        <end position="479"/>
    </location>
</feature>
<feature type="compositionally biased region" description="Acidic residues" evidence="1">
    <location>
        <begin position="680"/>
        <end position="698"/>
    </location>
</feature>
<organism evidence="3 4">
    <name type="scientific">Brachybacterium avium</name>
    <dbReference type="NCBI Taxonomy" id="2017485"/>
    <lineage>
        <taxon>Bacteria</taxon>
        <taxon>Bacillati</taxon>
        <taxon>Actinomycetota</taxon>
        <taxon>Actinomycetes</taxon>
        <taxon>Micrococcales</taxon>
        <taxon>Dermabacteraceae</taxon>
        <taxon>Brachybacterium</taxon>
    </lineage>
</organism>
<evidence type="ECO:0008006" key="5">
    <source>
        <dbReference type="Google" id="ProtNLM"/>
    </source>
</evidence>
<keyword evidence="4" id="KW-1185">Reference proteome</keyword>
<reference evidence="4" key="1">
    <citation type="submission" date="2017-07" db="EMBL/GenBank/DDBJ databases">
        <title>Brachybacterium sp. VR2415.</title>
        <authorList>
            <person name="Tak E.J."/>
            <person name="Bae J.-W."/>
        </authorList>
    </citation>
    <scope>NUCLEOTIDE SEQUENCE [LARGE SCALE GENOMIC DNA]</scope>
    <source>
        <strain evidence="4">VR2415</strain>
    </source>
</reference>
<feature type="region of interest" description="Disordered" evidence="1">
    <location>
        <begin position="669"/>
        <end position="700"/>
    </location>
</feature>
<gene>
    <name evidence="3" type="ORF">CFK39_08175</name>
</gene>
<evidence type="ECO:0000313" key="3">
    <source>
        <dbReference type="EMBL" id="ASK65812.1"/>
    </source>
</evidence>
<feature type="compositionally biased region" description="Low complexity" evidence="1">
    <location>
        <begin position="379"/>
        <end position="388"/>
    </location>
</feature>
<dbReference type="AlphaFoldDB" id="A0A220UD27"/>
<dbReference type="RefSeq" id="WP_089065053.1">
    <property type="nucleotide sequence ID" value="NZ_CP022316.1"/>
</dbReference>
<evidence type="ECO:0000313" key="4">
    <source>
        <dbReference type="Proteomes" id="UP000198398"/>
    </source>
</evidence>
<dbReference type="EMBL" id="CP022316">
    <property type="protein sequence ID" value="ASK65812.1"/>
    <property type="molecule type" value="Genomic_DNA"/>
</dbReference>
<feature type="region of interest" description="Disordered" evidence="1">
    <location>
        <begin position="379"/>
        <end position="601"/>
    </location>
</feature>
<keyword evidence="2" id="KW-0812">Transmembrane</keyword>
<feature type="region of interest" description="Disordered" evidence="1">
    <location>
        <begin position="327"/>
        <end position="364"/>
    </location>
</feature>
<dbReference type="Proteomes" id="UP000198398">
    <property type="component" value="Chromosome"/>
</dbReference>